<keyword evidence="4" id="KW-1003">Cell membrane</keyword>
<name>A0A6N8CT65_9BACI</name>
<evidence type="ECO:0000256" key="2">
    <source>
        <dbReference type="ARBA" id="ARBA00008335"/>
    </source>
</evidence>
<feature type="transmembrane region" description="Helical" evidence="8">
    <location>
        <begin position="373"/>
        <end position="394"/>
    </location>
</feature>
<feature type="transmembrane region" description="Helical" evidence="8">
    <location>
        <begin position="259"/>
        <end position="276"/>
    </location>
</feature>
<comment type="similarity">
    <text evidence="2">Belongs to the major facilitator superfamily.</text>
</comment>
<keyword evidence="11" id="KW-1185">Reference proteome</keyword>
<dbReference type="GO" id="GO:0022857">
    <property type="term" value="F:transmembrane transporter activity"/>
    <property type="evidence" value="ECO:0007669"/>
    <property type="project" value="InterPro"/>
</dbReference>
<feature type="transmembrane region" description="Helical" evidence="8">
    <location>
        <begin position="223"/>
        <end position="247"/>
    </location>
</feature>
<dbReference type="InterPro" id="IPR020846">
    <property type="entry name" value="MFS_dom"/>
</dbReference>
<feature type="transmembrane region" description="Helical" evidence="8">
    <location>
        <begin position="174"/>
        <end position="193"/>
    </location>
</feature>
<keyword evidence="6 8" id="KW-1133">Transmembrane helix</keyword>
<dbReference type="RefSeq" id="WP_155221376.1">
    <property type="nucleotide sequence ID" value="NZ_WNHB01000041.1"/>
</dbReference>
<dbReference type="AlphaFoldDB" id="A0A6N8CT65"/>
<keyword evidence="7 8" id="KW-0472">Membrane</keyword>
<dbReference type="GO" id="GO:0005886">
    <property type="term" value="C:plasma membrane"/>
    <property type="evidence" value="ECO:0007669"/>
    <property type="project" value="UniProtKB-SubCell"/>
</dbReference>
<accession>A0A6N8CT65</accession>
<dbReference type="SUPFAM" id="SSF103473">
    <property type="entry name" value="MFS general substrate transporter"/>
    <property type="match status" value="1"/>
</dbReference>
<dbReference type="PANTHER" id="PTHR43271">
    <property type="entry name" value="BLL2771 PROTEIN"/>
    <property type="match status" value="1"/>
</dbReference>
<dbReference type="CDD" id="cd17324">
    <property type="entry name" value="MFS_NepI_like"/>
    <property type="match status" value="1"/>
</dbReference>
<dbReference type="Gene3D" id="1.20.1250.20">
    <property type="entry name" value="MFS general substrate transporter like domains"/>
    <property type="match status" value="1"/>
</dbReference>
<evidence type="ECO:0000313" key="10">
    <source>
        <dbReference type="EMBL" id="MTT33344.1"/>
    </source>
</evidence>
<evidence type="ECO:0000256" key="3">
    <source>
        <dbReference type="ARBA" id="ARBA00022448"/>
    </source>
</evidence>
<protein>
    <submittedName>
        <fullName evidence="10">MFS transporter</fullName>
    </submittedName>
</protein>
<dbReference type="Pfam" id="PF07690">
    <property type="entry name" value="MFS_1"/>
    <property type="match status" value="1"/>
</dbReference>
<dbReference type="EMBL" id="WNHB01000041">
    <property type="protein sequence ID" value="MTT33344.1"/>
    <property type="molecule type" value="Genomic_DNA"/>
</dbReference>
<dbReference type="OrthoDB" id="9781156at2"/>
<feature type="transmembrane region" description="Helical" evidence="8">
    <location>
        <begin position="20"/>
        <end position="44"/>
    </location>
</feature>
<feature type="transmembrane region" description="Helical" evidence="8">
    <location>
        <begin position="288"/>
        <end position="305"/>
    </location>
</feature>
<evidence type="ECO:0000256" key="7">
    <source>
        <dbReference type="ARBA" id="ARBA00023136"/>
    </source>
</evidence>
<feature type="domain" description="Major facilitator superfamily (MFS) profile" evidence="9">
    <location>
        <begin position="20"/>
        <end position="399"/>
    </location>
</feature>
<feature type="transmembrane region" description="Helical" evidence="8">
    <location>
        <begin position="110"/>
        <end position="132"/>
    </location>
</feature>
<evidence type="ECO:0000256" key="5">
    <source>
        <dbReference type="ARBA" id="ARBA00022692"/>
    </source>
</evidence>
<organism evidence="10 11">
    <name type="scientific">Terrilactibacillus tamarindi</name>
    <dbReference type="NCBI Taxonomy" id="2599694"/>
    <lineage>
        <taxon>Bacteria</taxon>
        <taxon>Bacillati</taxon>
        <taxon>Bacillota</taxon>
        <taxon>Bacilli</taxon>
        <taxon>Bacillales</taxon>
        <taxon>Bacillaceae</taxon>
        <taxon>Terrilactibacillus</taxon>
    </lineage>
</organism>
<keyword evidence="3" id="KW-0813">Transport</keyword>
<evidence type="ECO:0000259" key="9">
    <source>
        <dbReference type="PROSITE" id="PS50850"/>
    </source>
</evidence>
<reference evidence="10 11" key="1">
    <citation type="submission" date="2019-11" db="EMBL/GenBank/DDBJ databases">
        <title>Terrilactibacillus tamarindus sp. nov. BCM23-1 isolated from bark of Tamarindus indica.</title>
        <authorList>
            <person name="Kingkaew E."/>
            <person name="Tanasupawat S."/>
        </authorList>
    </citation>
    <scope>NUCLEOTIDE SEQUENCE [LARGE SCALE GENOMIC DNA]</scope>
    <source>
        <strain evidence="10 11">BCM23-1</strain>
    </source>
</reference>
<evidence type="ECO:0000256" key="8">
    <source>
        <dbReference type="SAM" id="Phobius"/>
    </source>
</evidence>
<dbReference type="PANTHER" id="PTHR43271:SF2">
    <property type="entry name" value="BLL2771 PROTEIN"/>
    <property type="match status" value="1"/>
</dbReference>
<feature type="transmembrane region" description="Helical" evidence="8">
    <location>
        <begin position="86"/>
        <end position="104"/>
    </location>
</feature>
<feature type="transmembrane region" description="Helical" evidence="8">
    <location>
        <begin position="346"/>
        <end position="367"/>
    </location>
</feature>
<dbReference type="Proteomes" id="UP000440978">
    <property type="component" value="Unassembled WGS sequence"/>
</dbReference>
<feature type="transmembrane region" description="Helical" evidence="8">
    <location>
        <begin position="56"/>
        <end position="74"/>
    </location>
</feature>
<feature type="transmembrane region" description="Helical" evidence="8">
    <location>
        <begin position="144"/>
        <end position="162"/>
    </location>
</feature>
<comment type="caution">
    <text evidence="10">The sequence shown here is derived from an EMBL/GenBank/DDBJ whole genome shotgun (WGS) entry which is preliminary data.</text>
</comment>
<dbReference type="InterPro" id="IPR036259">
    <property type="entry name" value="MFS_trans_sf"/>
</dbReference>
<gene>
    <name evidence="10" type="ORF">GMB86_15200</name>
</gene>
<evidence type="ECO:0000313" key="11">
    <source>
        <dbReference type="Proteomes" id="UP000440978"/>
    </source>
</evidence>
<sequence length="399" mass="43246">MEETARQLNQVSTNKSYSMITLVLFWCGLVVVSGLYITIPLVNLFSNSFHVSLSQATWVSSAFSLFYAMSFLIFGPLVERIGSKRVMLIGLISLSIVTPIIGLMNSLPFIILTRGIQGMAAAIVPLSMLAYAAEMFPIAKRVTTIGFISSGFLMAGIAGQVMSGVVSQSFGWRYVFYFLGAVYFMTMLIVIFLTPKSQEMRKDTPLLTPYISMGKLLTRGPIILCYLITVMLLLSFVGMYTALGSYLSHSPYHLNNQNILYFRSIGILGMLLSPFAGRLVSRFGSTKVLNGGLFLAVIGLAFIGLGTNLIFMIVMSVIFVSGIAICVPTLISLVGQLGGASRGAAVSLYSFILFIGATLGPVITIHLLSTGSYVLTFEMLAMLLGIGLVVSFFIKPKSE</sequence>
<evidence type="ECO:0000256" key="6">
    <source>
        <dbReference type="ARBA" id="ARBA00022989"/>
    </source>
</evidence>
<dbReference type="PROSITE" id="PS50850">
    <property type="entry name" value="MFS"/>
    <property type="match status" value="1"/>
</dbReference>
<comment type="subcellular location">
    <subcellularLocation>
        <location evidence="1">Cell membrane</location>
        <topology evidence="1">Multi-pass membrane protein</topology>
    </subcellularLocation>
</comment>
<feature type="transmembrane region" description="Helical" evidence="8">
    <location>
        <begin position="311"/>
        <end position="334"/>
    </location>
</feature>
<dbReference type="InterPro" id="IPR011701">
    <property type="entry name" value="MFS"/>
</dbReference>
<evidence type="ECO:0000256" key="4">
    <source>
        <dbReference type="ARBA" id="ARBA00022475"/>
    </source>
</evidence>
<proteinExistence type="inferred from homology"/>
<keyword evidence="5 8" id="KW-0812">Transmembrane</keyword>
<evidence type="ECO:0000256" key="1">
    <source>
        <dbReference type="ARBA" id="ARBA00004651"/>
    </source>
</evidence>